<dbReference type="SUPFAM" id="SSF55729">
    <property type="entry name" value="Acyl-CoA N-acyltransferases (Nat)"/>
    <property type="match status" value="1"/>
</dbReference>
<comment type="caution">
    <text evidence="2">The sequence shown here is derived from an EMBL/GenBank/DDBJ whole genome shotgun (WGS) entry which is preliminary data.</text>
</comment>
<dbReference type="InterPro" id="IPR000182">
    <property type="entry name" value="GNAT_dom"/>
</dbReference>
<dbReference type="Proteomes" id="UP000028623">
    <property type="component" value="Unassembled WGS sequence"/>
</dbReference>
<sequence length="164" mass="19046">MIKKATQKDIPTIQNLAKESWNSAYANILEQEQIDYMLGLMYSESTLQTHFENPNYQYYLIEEDEVFLGFIGFEFHSKPNTTKLHRIYFVKEAQGIGLGKKALEFVKTETENAGDKRLTLTVNKNNNAKSFYESQGFKIYDEAIFDIGNGYVMDDYLMEFNIAK</sequence>
<dbReference type="InterPro" id="IPR050276">
    <property type="entry name" value="MshD_Acetyltransferase"/>
</dbReference>
<evidence type="ECO:0000313" key="3">
    <source>
        <dbReference type="Proteomes" id="UP000028623"/>
    </source>
</evidence>
<dbReference type="eggNOG" id="COG0456">
    <property type="taxonomic scope" value="Bacteria"/>
</dbReference>
<dbReference type="Gene3D" id="3.40.630.30">
    <property type="match status" value="1"/>
</dbReference>
<gene>
    <name evidence="2" type="ORF">IO89_11400</name>
</gene>
<dbReference type="AlphaFoldDB" id="A0A085BEE6"/>
<name>A0A085BEE6_9FLAO</name>
<dbReference type="PROSITE" id="PS51186">
    <property type="entry name" value="GNAT"/>
    <property type="match status" value="1"/>
</dbReference>
<dbReference type="InterPro" id="IPR016181">
    <property type="entry name" value="Acyl_CoA_acyltransferase"/>
</dbReference>
<dbReference type="CDD" id="cd04301">
    <property type="entry name" value="NAT_SF"/>
    <property type="match status" value="1"/>
</dbReference>
<dbReference type="GO" id="GO:0016747">
    <property type="term" value="F:acyltransferase activity, transferring groups other than amino-acyl groups"/>
    <property type="evidence" value="ECO:0007669"/>
    <property type="project" value="InterPro"/>
</dbReference>
<accession>A0A085BEE6</accession>
<reference evidence="2 3" key="1">
    <citation type="submission" date="2014-07" db="EMBL/GenBank/DDBJ databases">
        <title>Epilithonimonas lactis LMG 22401 Genome.</title>
        <authorList>
            <person name="Pipes S.E."/>
            <person name="Stropko S.J."/>
        </authorList>
    </citation>
    <scope>NUCLEOTIDE SEQUENCE [LARGE SCALE GENOMIC DNA]</scope>
    <source>
        <strain evidence="2 3">LMG 24401</strain>
    </source>
</reference>
<protein>
    <recommendedName>
        <fullName evidence="1">N-acetyltransferase domain-containing protein</fullName>
    </recommendedName>
</protein>
<dbReference type="EMBL" id="JPLY01000004">
    <property type="protein sequence ID" value="KFC20841.1"/>
    <property type="molecule type" value="Genomic_DNA"/>
</dbReference>
<evidence type="ECO:0000259" key="1">
    <source>
        <dbReference type="PROSITE" id="PS51186"/>
    </source>
</evidence>
<keyword evidence="3" id="KW-1185">Reference proteome</keyword>
<dbReference type="Pfam" id="PF13673">
    <property type="entry name" value="Acetyltransf_10"/>
    <property type="match status" value="1"/>
</dbReference>
<dbReference type="PANTHER" id="PTHR43617">
    <property type="entry name" value="L-AMINO ACID N-ACETYLTRANSFERASE"/>
    <property type="match status" value="1"/>
</dbReference>
<dbReference type="OrthoDB" id="9800604at2"/>
<feature type="domain" description="N-acetyltransferase" evidence="1">
    <location>
        <begin position="1"/>
        <end position="163"/>
    </location>
</feature>
<evidence type="ECO:0000313" key="2">
    <source>
        <dbReference type="EMBL" id="KFC20841.1"/>
    </source>
</evidence>
<organism evidence="2 3">
    <name type="scientific">Epilithonimonas lactis</name>
    <dbReference type="NCBI Taxonomy" id="421072"/>
    <lineage>
        <taxon>Bacteria</taxon>
        <taxon>Pseudomonadati</taxon>
        <taxon>Bacteroidota</taxon>
        <taxon>Flavobacteriia</taxon>
        <taxon>Flavobacteriales</taxon>
        <taxon>Weeksellaceae</taxon>
        <taxon>Chryseobacterium group</taxon>
        <taxon>Epilithonimonas</taxon>
    </lineage>
</organism>
<dbReference type="RefSeq" id="WP_051879960.1">
    <property type="nucleotide sequence ID" value="NZ_FOFI01000001.1"/>
</dbReference>
<dbReference type="STRING" id="421072.SAMN04488097_0154"/>
<proteinExistence type="predicted"/>